<dbReference type="InterPro" id="IPR018223">
    <property type="entry name" value="Arginosuc_synth_CS"/>
</dbReference>
<feature type="binding site" evidence="9">
    <location>
        <begin position="31"/>
        <end position="39"/>
    </location>
    <ligand>
        <name>ATP</name>
        <dbReference type="ChEBI" id="CHEBI:30616"/>
    </ligand>
</feature>
<feature type="binding site" evidence="9">
    <location>
        <position position="116"/>
    </location>
    <ligand>
        <name>L-citrulline</name>
        <dbReference type="ChEBI" id="CHEBI:57743"/>
    </ligand>
</feature>
<evidence type="ECO:0000256" key="3">
    <source>
        <dbReference type="ARBA" id="ARBA00012286"/>
    </source>
</evidence>
<evidence type="ECO:0000313" key="13">
    <source>
        <dbReference type="EMBL" id="CAA9574313.1"/>
    </source>
</evidence>
<dbReference type="InterPro" id="IPR024074">
    <property type="entry name" value="AS_cat/multimer_dom_body"/>
</dbReference>
<dbReference type="HAMAP" id="MF_00005">
    <property type="entry name" value="Arg_succ_synth_type1"/>
    <property type="match status" value="1"/>
</dbReference>
<dbReference type="FunFam" id="3.90.1260.10:FF:000007">
    <property type="entry name" value="Argininosuccinate synthase"/>
    <property type="match status" value="1"/>
</dbReference>
<comment type="pathway">
    <text evidence="1 9">Amino-acid biosynthesis; L-arginine biosynthesis; L-arginine from L-ornithine and carbamoyl phosphate: step 2/3.</text>
</comment>
<evidence type="ECO:0000256" key="8">
    <source>
        <dbReference type="ARBA" id="ARBA00022840"/>
    </source>
</evidence>
<evidence type="ECO:0000256" key="10">
    <source>
        <dbReference type="SAM" id="MobiDB-lite"/>
    </source>
</evidence>
<evidence type="ECO:0000256" key="5">
    <source>
        <dbReference type="ARBA" id="ARBA00022598"/>
    </source>
</evidence>
<feature type="binding site" evidence="9">
    <location>
        <position position="285"/>
    </location>
    <ligand>
        <name>L-citrulline</name>
        <dbReference type="ChEBI" id="CHEBI:57743"/>
    </ligand>
</feature>
<feature type="binding site" evidence="9">
    <location>
        <position position="209"/>
    </location>
    <ligand>
        <name>L-citrulline</name>
        <dbReference type="ChEBI" id="CHEBI:57743"/>
    </ligand>
</feature>
<comment type="catalytic activity">
    <reaction evidence="9">
        <text>L-citrulline + L-aspartate + ATP = 2-(N(omega)-L-arginino)succinate + AMP + diphosphate + H(+)</text>
        <dbReference type="Rhea" id="RHEA:10932"/>
        <dbReference type="ChEBI" id="CHEBI:15378"/>
        <dbReference type="ChEBI" id="CHEBI:29991"/>
        <dbReference type="ChEBI" id="CHEBI:30616"/>
        <dbReference type="ChEBI" id="CHEBI:33019"/>
        <dbReference type="ChEBI" id="CHEBI:57472"/>
        <dbReference type="ChEBI" id="CHEBI:57743"/>
        <dbReference type="ChEBI" id="CHEBI:456215"/>
        <dbReference type="EC" id="6.3.4.5"/>
    </reaction>
</comment>
<dbReference type="InterPro" id="IPR048267">
    <property type="entry name" value="Arginosuc_syn_N"/>
</dbReference>
<dbReference type="GO" id="GO:0004055">
    <property type="term" value="F:argininosuccinate synthase activity"/>
    <property type="evidence" value="ECO:0007669"/>
    <property type="project" value="UniProtKB-UniRule"/>
</dbReference>
<evidence type="ECO:0000256" key="7">
    <source>
        <dbReference type="ARBA" id="ARBA00022741"/>
    </source>
</evidence>
<dbReference type="GO" id="GO:0005737">
    <property type="term" value="C:cytoplasm"/>
    <property type="evidence" value="ECO:0007669"/>
    <property type="project" value="UniProtKB-SubCell"/>
</dbReference>
<dbReference type="SUPFAM" id="SSF69864">
    <property type="entry name" value="Argininosuccinate synthetase, C-terminal domain"/>
    <property type="match status" value="1"/>
</dbReference>
<dbReference type="SUPFAM" id="SSF52402">
    <property type="entry name" value="Adenine nucleotide alpha hydrolases-like"/>
    <property type="match status" value="1"/>
</dbReference>
<feature type="binding site" evidence="9">
    <location>
        <position position="141"/>
    </location>
    <ligand>
        <name>ATP</name>
        <dbReference type="ChEBI" id="CHEBI:30616"/>
    </ligand>
</feature>
<evidence type="ECO:0000259" key="12">
    <source>
        <dbReference type="Pfam" id="PF20979"/>
    </source>
</evidence>
<accession>A0A6J4VI19</accession>
<dbReference type="GO" id="GO:0000053">
    <property type="term" value="P:argininosuccinate metabolic process"/>
    <property type="evidence" value="ECO:0007669"/>
    <property type="project" value="TreeGrafter"/>
</dbReference>
<keyword evidence="9" id="KW-0963">Cytoplasm</keyword>
<keyword evidence="7 9" id="KW-0547">Nucleotide-binding</keyword>
<dbReference type="NCBIfam" id="NF001770">
    <property type="entry name" value="PRK00509.1"/>
    <property type="match status" value="1"/>
</dbReference>
<feature type="binding site" evidence="9">
    <location>
        <position position="60"/>
    </location>
    <ligand>
        <name>ATP</name>
        <dbReference type="ChEBI" id="CHEBI:30616"/>
    </ligand>
</feature>
<proteinExistence type="inferred from homology"/>
<comment type="subunit">
    <text evidence="2 9">Homotetramer.</text>
</comment>
<dbReference type="Pfam" id="PF20979">
    <property type="entry name" value="Arginosuc_syn_C"/>
    <property type="match status" value="1"/>
</dbReference>
<keyword evidence="6 9" id="KW-0028">Amino-acid biosynthesis</keyword>
<dbReference type="InterPro" id="IPR014729">
    <property type="entry name" value="Rossmann-like_a/b/a_fold"/>
</dbReference>
<evidence type="ECO:0000256" key="9">
    <source>
        <dbReference type="HAMAP-Rule" id="MF_00005"/>
    </source>
</evidence>
<dbReference type="UniPathway" id="UPA00068">
    <property type="reaction ID" value="UER00113"/>
</dbReference>
<dbReference type="NCBIfam" id="TIGR00032">
    <property type="entry name" value="argG"/>
    <property type="match status" value="1"/>
</dbReference>
<dbReference type="PANTHER" id="PTHR11587:SF2">
    <property type="entry name" value="ARGININOSUCCINATE SYNTHASE"/>
    <property type="match status" value="1"/>
</dbReference>
<feature type="binding site" evidence="9">
    <location>
        <position position="151"/>
    </location>
    <ligand>
        <name>L-citrulline</name>
        <dbReference type="ChEBI" id="CHEBI:57743"/>
    </ligand>
</feature>
<gene>
    <name evidence="9" type="primary">argG</name>
    <name evidence="13" type="ORF">AVDCRST_MAG33-2871</name>
</gene>
<name>A0A6J4VI19_9BACT</name>
<feature type="region of interest" description="Disordered" evidence="10">
    <location>
        <begin position="422"/>
        <end position="453"/>
    </location>
</feature>
<feature type="binding site" evidence="9">
    <location>
        <position position="297"/>
    </location>
    <ligand>
        <name>L-citrulline</name>
        <dbReference type="ChEBI" id="CHEBI:57743"/>
    </ligand>
</feature>
<feature type="binding site" evidence="9">
    <location>
        <position position="200"/>
    </location>
    <ligand>
        <name>L-citrulline</name>
        <dbReference type="ChEBI" id="CHEBI:57743"/>
    </ligand>
</feature>
<feature type="binding site" evidence="9">
    <location>
        <position position="111"/>
    </location>
    <ligand>
        <name>L-citrulline</name>
        <dbReference type="ChEBI" id="CHEBI:57743"/>
    </ligand>
</feature>
<feature type="binding site" evidence="9">
    <location>
        <position position="143"/>
    </location>
    <ligand>
        <name>L-aspartate</name>
        <dbReference type="ChEBI" id="CHEBI:29991"/>
    </ligand>
</feature>
<organism evidence="13">
    <name type="scientific">uncultured Thermomicrobiales bacterium</name>
    <dbReference type="NCBI Taxonomy" id="1645740"/>
    <lineage>
        <taxon>Bacteria</taxon>
        <taxon>Pseudomonadati</taxon>
        <taxon>Thermomicrobiota</taxon>
        <taxon>Thermomicrobia</taxon>
        <taxon>Thermomicrobiales</taxon>
        <taxon>environmental samples</taxon>
    </lineage>
</organism>
<dbReference type="GO" id="GO:0000050">
    <property type="term" value="P:urea cycle"/>
    <property type="evidence" value="ECO:0007669"/>
    <property type="project" value="TreeGrafter"/>
</dbReference>
<comment type="subcellular location">
    <subcellularLocation>
        <location evidence="9">Cytoplasm</location>
    </subcellularLocation>
</comment>
<feature type="domain" description="Arginosuccinate synthase C-terminal" evidence="12">
    <location>
        <begin position="199"/>
        <end position="416"/>
    </location>
</feature>
<dbReference type="GO" id="GO:0005524">
    <property type="term" value="F:ATP binding"/>
    <property type="evidence" value="ECO:0007669"/>
    <property type="project" value="UniProtKB-UniRule"/>
</dbReference>
<dbReference type="EMBL" id="CADCWK010000354">
    <property type="protein sequence ID" value="CAA9574313.1"/>
    <property type="molecule type" value="Genomic_DNA"/>
</dbReference>
<dbReference type="Pfam" id="PF00764">
    <property type="entry name" value="Arginosuc_synth"/>
    <property type="match status" value="1"/>
</dbReference>
<dbReference type="Gene3D" id="3.90.1260.10">
    <property type="entry name" value="Argininosuccinate synthetase, chain A, domain 2"/>
    <property type="match status" value="1"/>
</dbReference>
<comment type="similarity">
    <text evidence="9">Belongs to the argininosuccinate synthase family. Type 1 subfamily.</text>
</comment>
<keyword evidence="8 9" id="KW-0067">ATP-binding</keyword>
<feature type="domain" description="Arginosuccinate synthase-like N-terminal" evidence="11">
    <location>
        <begin position="27"/>
        <end position="190"/>
    </location>
</feature>
<feature type="binding site" evidence="9">
    <location>
        <position position="147"/>
    </location>
    <ligand>
        <name>L-aspartate</name>
        <dbReference type="ChEBI" id="CHEBI:29991"/>
    </ligand>
</feature>
<dbReference type="GO" id="GO:0006526">
    <property type="term" value="P:L-arginine biosynthetic process"/>
    <property type="evidence" value="ECO:0007669"/>
    <property type="project" value="UniProtKB-UniRule"/>
</dbReference>
<evidence type="ECO:0000259" key="11">
    <source>
        <dbReference type="Pfam" id="PF00764"/>
    </source>
</evidence>
<feature type="binding site" evidence="9">
    <location>
        <position position="148"/>
    </location>
    <ligand>
        <name>L-aspartate</name>
        <dbReference type="ChEBI" id="CHEBI:29991"/>
    </ligand>
</feature>
<dbReference type="AlphaFoldDB" id="A0A6J4VI19"/>
<evidence type="ECO:0000256" key="1">
    <source>
        <dbReference type="ARBA" id="ARBA00004967"/>
    </source>
</evidence>
<dbReference type="FunFam" id="3.40.50.620:FF:000019">
    <property type="entry name" value="Argininosuccinate synthase"/>
    <property type="match status" value="1"/>
</dbReference>
<protein>
    <recommendedName>
        <fullName evidence="3 9">Argininosuccinate synthase</fullName>
        <ecNumber evidence="3 9">6.3.4.5</ecNumber>
    </recommendedName>
    <alternativeName>
        <fullName evidence="9">Citrulline--aspartate ligase</fullName>
    </alternativeName>
</protein>
<evidence type="ECO:0000256" key="4">
    <source>
        <dbReference type="ARBA" id="ARBA00022571"/>
    </source>
</evidence>
<dbReference type="EC" id="6.3.4.5" evidence="3 9"/>
<keyword evidence="5 9" id="KW-0436">Ligase</keyword>
<feature type="binding site" evidence="9">
    <location>
        <position position="147"/>
    </location>
    <ligand>
        <name>L-citrulline</name>
        <dbReference type="ChEBI" id="CHEBI:57743"/>
    </ligand>
</feature>
<reference evidence="13" key="1">
    <citation type="submission" date="2020-02" db="EMBL/GenBank/DDBJ databases">
        <authorList>
            <person name="Meier V. D."/>
        </authorList>
    </citation>
    <scope>NUCLEOTIDE SEQUENCE</scope>
    <source>
        <strain evidence="13">AVDCRST_MAG33</strain>
    </source>
</reference>
<dbReference type="InterPro" id="IPR023434">
    <property type="entry name" value="Arginosuc_synth_type_1_subfam"/>
</dbReference>
<dbReference type="CDD" id="cd01999">
    <property type="entry name" value="ASS"/>
    <property type="match status" value="1"/>
</dbReference>
<evidence type="ECO:0000256" key="2">
    <source>
        <dbReference type="ARBA" id="ARBA00011881"/>
    </source>
</evidence>
<dbReference type="InterPro" id="IPR001518">
    <property type="entry name" value="Arginosuc_synth"/>
</dbReference>
<dbReference type="Gene3D" id="3.40.50.620">
    <property type="entry name" value="HUPs"/>
    <property type="match status" value="1"/>
</dbReference>
<evidence type="ECO:0000256" key="6">
    <source>
        <dbReference type="ARBA" id="ARBA00022605"/>
    </source>
</evidence>
<dbReference type="InterPro" id="IPR048268">
    <property type="entry name" value="Arginosuc_syn_C"/>
</dbReference>
<dbReference type="PROSITE" id="PS00564">
    <property type="entry name" value="ARGININOSUCCIN_SYN_1"/>
    <property type="match status" value="1"/>
</dbReference>
<sequence>MTTDPSALSAAPIANLPMNADGSRPRKIVLAYSGGLDTSCIIPWLKEQYGADTEVIGVAADIGQPDDLSGVEAKAIASGASKCYVLDLKDEFLRDYAFPTLRAGAIYERKYLLGTSMARPLIAARQAEIALMEGADALAHGCTGKGNDQVRFELTYQAKAPGLTVIAPWRHWHIRSREDAIAYAEAHGVPVSATTKKIYSIDGNLWHLSHEGGDLEDPWIEAPADAFSWTVPPEQAPDAPAYVTVGFEQGWPVSIDGEATGPIELVERLNALGGAHGVGRIDMLENRLVGMKSRGVYETPGGTILSVAHHDLEHLTLDKMSMRLKDDLSREYADIVYNGLWFAPVKGAIDAFLAKNQEPVTGEVRLKLYKGTVTAVGRKSPYGLYDEALATFGEDDVYRQFDAEGFIRLFGLGTKVAARRQERLPGGGEAGANTTLRSGTDAKALTASDEAGS</sequence>
<dbReference type="Gene3D" id="1.20.5.470">
    <property type="entry name" value="Single helix bin"/>
    <property type="match status" value="1"/>
</dbReference>
<dbReference type="PROSITE" id="PS00565">
    <property type="entry name" value="ARGININOSUCCIN_SYN_2"/>
    <property type="match status" value="1"/>
</dbReference>
<dbReference type="PANTHER" id="PTHR11587">
    <property type="entry name" value="ARGININOSUCCINATE SYNTHASE"/>
    <property type="match status" value="1"/>
</dbReference>
<keyword evidence="4 9" id="KW-0055">Arginine biosynthesis</keyword>